<keyword evidence="7" id="KW-1185">Reference proteome</keyword>
<dbReference type="PROSITE" id="PS51462">
    <property type="entry name" value="NUDIX"/>
    <property type="match status" value="1"/>
</dbReference>
<keyword evidence="2 3" id="KW-0378">Hydrolase</keyword>
<comment type="similarity">
    <text evidence="3">Belongs to the Nudix hydrolase family.</text>
</comment>
<dbReference type="PANTHER" id="PTHR43046:SF14">
    <property type="entry name" value="MUTT_NUDIX FAMILY PROTEIN"/>
    <property type="match status" value="1"/>
</dbReference>
<evidence type="ECO:0000313" key="7">
    <source>
        <dbReference type="Proteomes" id="UP000011682"/>
    </source>
</evidence>
<feature type="region of interest" description="Disordered" evidence="4">
    <location>
        <begin position="1"/>
        <end position="27"/>
    </location>
</feature>
<reference evidence="6" key="1">
    <citation type="submission" date="2013-05" db="EMBL/GenBank/DDBJ databases">
        <title>Genome assembly of Cystobacter fuscus DSM 2262.</title>
        <authorList>
            <person name="Sharma G."/>
            <person name="Khatri I."/>
            <person name="Kaur C."/>
            <person name="Mayilraj S."/>
            <person name="Subramanian S."/>
        </authorList>
    </citation>
    <scope>NUCLEOTIDE SEQUENCE [LARGE SCALE GENOMIC DNA]</scope>
    <source>
        <strain evidence="6">DSM 2262</strain>
    </source>
</reference>
<evidence type="ECO:0000256" key="3">
    <source>
        <dbReference type="RuleBase" id="RU003476"/>
    </source>
</evidence>
<dbReference type="CDD" id="cd04688">
    <property type="entry name" value="NUDIX_Hydrolase"/>
    <property type="match status" value="1"/>
</dbReference>
<dbReference type="InterPro" id="IPR020476">
    <property type="entry name" value="Nudix_hydrolase"/>
</dbReference>
<dbReference type="PROSITE" id="PS00893">
    <property type="entry name" value="NUDIX_BOX"/>
    <property type="match status" value="1"/>
</dbReference>
<dbReference type="GO" id="GO:0016787">
    <property type="term" value="F:hydrolase activity"/>
    <property type="evidence" value="ECO:0007669"/>
    <property type="project" value="UniProtKB-KW"/>
</dbReference>
<feature type="domain" description="Nudix hydrolase" evidence="5">
    <location>
        <begin position="191"/>
        <end position="327"/>
    </location>
</feature>
<gene>
    <name evidence="6" type="ORF">D187_007977</name>
</gene>
<dbReference type="InterPro" id="IPR015797">
    <property type="entry name" value="NUDIX_hydrolase-like_dom_sf"/>
</dbReference>
<evidence type="ECO:0000256" key="1">
    <source>
        <dbReference type="ARBA" id="ARBA00001946"/>
    </source>
</evidence>
<evidence type="ECO:0000259" key="5">
    <source>
        <dbReference type="PROSITE" id="PS51462"/>
    </source>
</evidence>
<organism evidence="6 7">
    <name type="scientific">Cystobacter fuscus (strain ATCC 25194 / DSM 2262 / NBRC 100088 / M29)</name>
    <dbReference type="NCBI Taxonomy" id="1242864"/>
    <lineage>
        <taxon>Bacteria</taxon>
        <taxon>Pseudomonadati</taxon>
        <taxon>Myxococcota</taxon>
        <taxon>Myxococcia</taxon>
        <taxon>Myxococcales</taxon>
        <taxon>Cystobacterineae</taxon>
        <taxon>Archangiaceae</taxon>
        <taxon>Cystobacter</taxon>
    </lineage>
</organism>
<dbReference type="Gene3D" id="3.90.79.10">
    <property type="entry name" value="Nucleoside Triphosphate Pyrophosphohydrolase"/>
    <property type="match status" value="1"/>
</dbReference>
<dbReference type="Proteomes" id="UP000011682">
    <property type="component" value="Unassembled WGS sequence"/>
</dbReference>
<protein>
    <submittedName>
        <fullName evidence="6">Nudix dNTPase</fullName>
    </submittedName>
</protein>
<dbReference type="EMBL" id="ANAH02000066">
    <property type="protein sequence ID" value="EPX56635.1"/>
    <property type="molecule type" value="Genomic_DNA"/>
</dbReference>
<dbReference type="eggNOG" id="COG1051">
    <property type="taxonomic scope" value="Bacteria"/>
</dbReference>
<evidence type="ECO:0000256" key="2">
    <source>
        <dbReference type="ARBA" id="ARBA00022801"/>
    </source>
</evidence>
<name>S9NWT3_CYSF2</name>
<dbReference type="AlphaFoldDB" id="S9NWT3"/>
<dbReference type="Pfam" id="PF00293">
    <property type="entry name" value="NUDIX"/>
    <property type="match status" value="1"/>
</dbReference>
<evidence type="ECO:0000256" key="4">
    <source>
        <dbReference type="SAM" id="MobiDB-lite"/>
    </source>
</evidence>
<dbReference type="InterPro" id="IPR000086">
    <property type="entry name" value="NUDIX_hydrolase_dom"/>
</dbReference>
<evidence type="ECO:0000313" key="6">
    <source>
        <dbReference type="EMBL" id="EPX56635.1"/>
    </source>
</evidence>
<proteinExistence type="inferred from homology"/>
<dbReference type="PANTHER" id="PTHR43046">
    <property type="entry name" value="GDP-MANNOSE MANNOSYL HYDROLASE"/>
    <property type="match status" value="1"/>
</dbReference>
<sequence length="337" mass="37632">MKSMSSGPRQHFALLHHHPGGEHSAPTMSCYSRSYPTKKPELHPLESAMTDGRSWEGNWKVRLYERVRERGYDSLTAFAEARPTASLVALAEELGPDDIAGVQVFGGLLAEAERRKQVTRFVRGLLVRELSQRLPNGWPTVLDDDGRLKVAVALGTWFAALERRPGPGTSPPLARWVCSPPMLSFDTPTHRFHLRAAAVIRQGARVLLHRLETDTIWALPGGRVEPGEESAATVLRELREELGLEAAVSRLLWVVENFFSHAGRNYHELGMYFEVTLPDDSPLLTGPGPYFGSESGAVLRFQWFALEELERLDVRPAFLTRALGSTSPVPRHFVVRD</sequence>
<dbReference type="SUPFAM" id="SSF55811">
    <property type="entry name" value="Nudix"/>
    <property type="match status" value="1"/>
</dbReference>
<comment type="cofactor">
    <cofactor evidence="1">
        <name>Mg(2+)</name>
        <dbReference type="ChEBI" id="CHEBI:18420"/>
    </cofactor>
</comment>
<accession>S9NWT3</accession>
<dbReference type="PRINTS" id="PR00502">
    <property type="entry name" value="NUDIXFAMILY"/>
</dbReference>
<dbReference type="InterPro" id="IPR020084">
    <property type="entry name" value="NUDIX_hydrolase_CS"/>
</dbReference>
<comment type="caution">
    <text evidence="6">The sequence shown here is derived from an EMBL/GenBank/DDBJ whole genome shotgun (WGS) entry which is preliminary data.</text>
</comment>